<evidence type="ECO:0000313" key="2">
    <source>
        <dbReference type="EMBL" id="OGM05259.1"/>
    </source>
</evidence>
<dbReference type="Proteomes" id="UP000178812">
    <property type="component" value="Unassembled WGS sequence"/>
</dbReference>
<name>A0A1F7WS25_9BACT</name>
<accession>A0A1F7WS25</accession>
<sequence>MSQYIHLHVNKLDREINVIFSLIPVIVFAVILAIFLSLIKDQKIASSPSRTEAVLGGSTSP</sequence>
<organism evidence="2 3">
    <name type="scientific">Candidatus Woesebacteria bacterium GWB1_43_5</name>
    <dbReference type="NCBI Taxonomy" id="1802474"/>
    <lineage>
        <taxon>Bacteria</taxon>
        <taxon>Candidatus Woeseibacteriota</taxon>
    </lineage>
</organism>
<keyword evidence="1" id="KW-0812">Transmembrane</keyword>
<reference evidence="2 3" key="1">
    <citation type="journal article" date="2016" name="Nat. Commun.">
        <title>Thousands of microbial genomes shed light on interconnected biogeochemical processes in an aquifer system.</title>
        <authorList>
            <person name="Anantharaman K."/>
            <person name="Brown C.T."/>
            <person name="Hug L.A."/>
            <person name="Sharon I."/>
            <person name="Castelle C.J."/>
            <person name="Probst A.J."/>
            <person name="Thomas B.C."/>
            <person name="Singh A."/>
            <person name="Wilkins M.J."/>
            <person name="Karaoz U."/>
            <person name="Brodie E.L."/>
            <person name="Williams K.H."/>
            <person name="Hubbard S.S."/>
            <person name="Banfield J.F."/>
        </authorList>
    </citation>
    <scope>NUCLEOTIDE SEQUENCE [LARGE SCALE GENOMIC DNA]</scope>
</reference>
<comment type="caution">
    <text evidence="2">The sequence shown here is derived from an EMBL/GenBank/DDBJ whole genome shotgun (WGS) entry which is preliminary data.</text>
</comment>
<dbReference type="EMBL" id="MGFM01000042">
    <property type="protein sequence ID" value="OGM05259.1"/>
    <property type="molecule type" value="Genomic_DNA"/>
</dbReference>
<protein>
    <submittedName>
        <fullName evidence="2">Uncharacterized protein</fullName>
    </submittedName>
</protein>
<dbReference type="AlphaFoldDB" id="A0A1F7WS25"/>
<gene>
    <name evidence="2" type="ORF">A2125_01360</name>
</gene>
<evidence type="ECO:0000313" key="3">
    <source>
        <dbReference type="Proteomes" id="UP000178812"/>
    </source>
</evidence>
<evidence type="ECO:0000256" key="1">
    <source>
        <dbReference type="SAM" id="Phobius"/>
    </source>
</evidence>
<proteinExistence type="predicted"/>
<keyword evidence="1" id="KW-1133">Transmembrane helix</keyword>
<keyword evidence="1" id="KW-0472">Membrane</keyword>
<feature type="transmembrane region" description="Helical" evidence="1">
    <location>
        <begin position="16"/>
        <end position="39"/>
    </location>
</feature>